<dbReference type="GO" id="GO:0071949">
    <property type="term" value="F:FAD binding"/>
    <property type="evidence" value="ECO:0007669"/>
    <property type="project" value="InterPro"/>
</dbReference>
<reference evidence="6 7" key="1">
    <citation type="submission" date="2017-11" db="EMBL/GenBank/DDBJ databases">
        <title>Genome-resolved metagenomics identifies genetic mobility, metabolic interactions, and unexpected diversity in perchlorate-reducing communities.</title>
        <authorList>
            <person name="Barnum T.P."/>
            <person name="Figueroa I.A."/>
            <person name="Carlstrom C.I."/>
            <person name="Lucas L.N."/>
            <person name="Engelbrektson A.L."/>
            <person name="Coates J.D."/>
        </authorList>
    </citation>
    <scope>NUCLEOTIDE SEQUENCE [LARGE SCALE GENOMIC DNA]</scope>
    <source>
        <strain evidence="6">BM706</strain>
    </source>
</reference>
<dbReference type="GO" id="GO:0016491">
    <property type="term" value="F:oxidoreductase activity"/>
    <property type="evidence" value="ECO:0007669"/>
    <property type="project" value="UniProtKB-KW"/>
</dbReference>
<evidence type="ECO:0000313" key="6">
    <source>
        <dbReference type="EMBL" id="PLX15575.1"/>
    </source>
</evidence>
<dbReference type="InterPro" id="IPR016166">
    <property type="entry name" value="FAD-bd_PCMH"/>
</dbReference>
<evidence type="ECO:0000256" key="1">
    <source>
        <dbReference type="ARBA" id="ARBA00001974"/>
    </source>
</evidence>
<organism evidence="6 7">
    <name type="scientific">Muiribacterium halophilum</name>
    <dbReference type="NCBI Taxonomy" id="2053465"/>
    <lineage>
        <taxon>Bacteria</taxon>
        <taxon>Candidatus Muiribacteriota</taxon>
        <taxon>Candidatus Muiribacteriia</taxon>
        <taxon>Candidatus Muiribacteriales</taxon>
        <taxon>Candidatus Muiribacteriaceae</taxon>
        <taxon>Candidatus Muiribacterium</taxon>
    </lineage>
</organism>
<dbReference type="InterPro" id="IPR004113">
    <property type="entry name" value="FAD-bd_oxidored_4_C"/>
</dbReference>
<proteinExistence type="predicted"/>
<keyword evidence="4" id="KW-0560">Oxidoreductase</keyword>
<evidence type="ECO:0000259" key="5">
    <source>
        <dbReference type="PROSITE" id="PS51387"/>
    </source>
</evidence>
<dbReference type="PANTHER" id="PTHR42934">
    <property type="entry name" value="GLYCOLATE OXIDASE SUBUNIT GLCD"/>
    <property type="match status" value="1"/>
</dbReference>
<dbReference type="Proteomes" id="UP000234857">
    <property type="component" value="Unassembled WGS sequence"/>
</dbReference>
<dbReference type="Gene3D" id="1.10.45.10">
    <property type="entry name" value="Vanillyl-alcohol Oxidase, Chain A, domain 4"/>
    <property type="match status" value="1"/>
</dbReference>
<dbReference type="FunFam" id="1.10.45.10:FF:000001">
    <property type="entry name" value="D-lactate dehydrogenase mitochondrial"/>
    <property type="match status" value="1"/>
</dbReference>
<dbReference type="InterPro" id="IPR016169">
    <property type="entry name" value="FAD-bd_PCMH_sub2"/>
</dbReference>
<evidence type="ECO:0000256" key="3">
    <source>
        <dbReference type="ARBA" id="ARBA00022827"/>
    </source>
</evidence>
<protein>
    <submittedName>
        <fullName evidence="6">Glycolate oxidase subunit GlcD</fullName>
    </submittedName>
</protein>
<feature type="domain" description="FAD-binding PCMH-type" evidence="5">
    <location>
        <begin position="23"/>
        <end position="202"/>
    </location>
</feature>
<dbReference type="PANTHER" id="PTHR42934:SF2">
    <property type="entry name" value="GLYCOLATE OXIDASE SUBUNIT GLCD"/>
    <property type="match status" value="1"/>
</dbReference>
<dbReference type="InterPro" id="IPR016171">
    <property type="entry name" value="Vanillyl_alc_oxidase_C-sub2"/>
</dbReference>
<dbReference type="AlphaFoldDB" id="A0A2N5ZA71"/>
<evidence type="ECO:0000256" key="4">
    <source>
        <dbReference type="ARBA" id="ARBA00023002"/>
    </source>
</evidence>
<accession>A0A2N5ZA71</accession>
<dbReference type="InterPro" id="IPR006094">
    <property type="entry name" value="Oxid_FAD_bind_N"/>
</dbReference>
<dbReference type="Pfam" id="PF01565">
    <property type="entry name" value="FAD_binding_4"/>
    <property type="match status" value="1"/>
</dbReference>
<gene>
    <name evidence="6" type="ORF">C0601_12610</name>
</gene>
<dbReference type="EMBL" id="PKTG01000136">
    <property type="protein sequence ID" value="PLX15575.1"/>
    <property type="molecule type" value="Genomic_DNA"/>
</dbReference>
<dbReference type="Gene3D" id="3.30.70.2740">
    <property type="match status" value="1"/>
</dbReference>
<name>A0A2N5ZA71_MUIH1</name>
<dbReference type="InterPro" id="IPR036318">
    <property type="entry name" value="FAD-bd_PCMH-like_sf"/>
</dbReference>
<dbReference type="Gene3D" id="3.30.465.10">
    <property type="match status" value="1"/>
</dbReference>
<evidence type="ECO:0000313" key="7">
    <source>
        <dbReference type="Proteomes" id="UP000234857"/>
    </source>
</evidence>
<dbReference type="PROSITE" id="PS51387">
    <property type="entry name" value="FAD_PCMH"/>
    <property type="match status" value="1"/>
</dbReference>
<keyword evidence="2" id="KW-0285">Flavoprotein</keyword>
<keyword evidence="3" id="KW-0274">FAD</keyword>
<dbReference type="SUPFAM" id="SSF55103">
    <property type="entry name" value="FAD-linked oxidases, C-terminal domain"/>
    <property type="match status" value="1"/>
</dbReference>
<comment type="caution">
    <text evidence="6">The sequence shown here is derived from an EMBL/GenBank/DDBJ whole genome shotgun (WGS) entry which is preliminary data.</text>
</comment>
<dbReference type="SUPFAM" id="SSF56176">
    <property type="entry name" value="FAD-binding/transporter-associated domain-like"/>
    <property type="match status" value="1"/>
</dbReference>
<dbReference type="InterPro" id="IPR016164">
    <property type="entry name" value="FAD-linked_Oxase-like_C"/>
</dbReference>
<sequence length="439" mass="49447">MSIDVVLDKKVCMEYSSDYSLCKKIIPKGVFFPETTEEVSEILKKVNSENKSLTIWGAGSGVNGGCVPSDKNEFVLSLERMNKIEVIESDFIARVQAGANTQSFQKYCEKVGLFFPPDPSSSDISSIGGNLACSAGGMRGFKYGTFKDYILKIKIVDGLGNIREFGRETLKWVAGYDLVHLMVGSEGTLGIITEAVFKLLPKPQAKKTIYINFNSMEELVSSFLTCLKNGVIPSNAEFMDYNTLTVIKDYLPIRPMEGDCVLLVELDGSSEEIVDNLYWRLIENIKTDTYVVSSSAEKMERLWLGRKRLRIELQNMKANVFSEDFVLNYSKISDFIDFCQTISKENDVFVANFGHIIDGNIHTSFVFDNNKEKKKIESIIKRLSEYVIEKNGSIAGEHGIGKYKKDLLIKECGKENIELMKEIKRIFDPNNILNKGKIL</sequence>
<comment type="cofactor">
    <cofactor evidence="1">
        <name>FAD</name>
        <dbReference type="ChEBI" id="CHEBI:57692"/>
    </cofactor>
</comment>
<dbReference type="InterPro" id="IPR051914">
    <property type="entry name" value="FAD-linked_OxidoTrans_Type4"/>
</dbReference>
<evidence type="ECO:0000256" key="2">
    <source>
        <dbReference type="ARBA" id="ARBA00022630"/>
    </source>
</evidence>
<dbReference type="Pfam" id="PF02913">
    <property type="entry name" value="FAD-oxidase_C"/>
    <property type="match status" value="1"/>
</dbReference>